<protein>
    <submittedName>
        <fullName evidence="1">Uncharacterized protein</fullName>
    </submittedName>
</protein>
<dbReference type="EMBL" id="BT146178">
    <property type="protein sequence ID" value="AFK45972.1"/>
    <property type="molecule type" value="mRNA"/>
</dbReference>
<evidence type="ECO:0000313" key="1">
    <source>
        <dbReference type="EMBL" id="AFK45972.1"/>
    </source>
</evidence>
<accession>I3T0D0</accession>
<reference evidence="1" key="1">
    <citation type="submission" date="2012-05" db="EMBL/GenBank/DDBJ databases">
        <authorList>
            <person name="Krishnakumar V."/>
            <person name="Cheung F."/>
            <person name="Xiao Y."/>
            <person name="Chan A."/>
            <person name="Moskal W.A."/>
            <person name="Town C.D."/>
        </authorList>
    </citation>
    <scope>NUCLEOTIDE SEQUENCE</scope>
</reference>
<dbReference type="AlphaFoldDB" id="I3T0D0"/>
<proteinExistence type="evidence at transcript level"/>
<name>I3T0D0_MEDTR</name>
<sequence>MFSGIKKLLSLCLGFLLLIIFKKLVSSGGFGNHVLEGT</sequence>
<organism evidence="1">
    <name type="scientific">Medicago truncatula</name>
    <name type="common">Barrel medic</name>
    <name type="synonym">Medicago tribuloides</name>
    <dbReference type="NCBI Taxonomy" id="3880"/>
    <lineage>
        <taxon>Eukaryota</taxon>
        <taxon>Viridiplantae</taxon>
        <taxon>Streptophyta</taxon>
        <taxon>Embryophyta</taxon>
        <taxon>Tracheophyta</taxon>
        <taxon>Spermatophyta</taxon>
        <taxon>Magnoliopsida</taxon>
        <taxon>eudicotyledons</taxon>
        <taxon>Gunneridae</taxon>
        <taxon>Pentapetalae</taxon>
        <taxon>rosids</taxon>
        <taxon>fabids</taxon>
        <taxon>Fabales</taxon>
        <taxon>Fabaceae</taxon>
        <taxon>Papilionoideae</taxon>
        <taxon>50 kb inversion clade</taxon>
        <taxon>NPAAA clade</taxon>
        <taxon>Hologalegina</taxon>
        <taxon>IRL clade</taxon>
        <taxon>Trifolieae</taxon>
        <taxon>Medicago</taxon>
    </lineage>
</organism>